<sequence>MISTKKIAVVIPSYKVSKQLKNVLLSIPEFVDDIIVVDDACPEKSGTIAKNVSKYNIHVIEHDQNQGVGGAMISGYKKAMSLQSNIIVKLDGDGQMDPKHIATLIQPILDDKADYTKGNRFHDFEALKAMPKTRLFGNSSLSFIIKAASGYWHMMDPTNGFCAISRKALQSINLEKIEKRYFFETDMLIHLNLANKVVEDVPISAIYNDEKSNLSIRKVLFSFPFKIVKRFIKRVFFKYYIYNFNMASIYMLIAIPLLLFGFTFGMYRWTIGILENTENTAGTIMLVALPIILGVQFLLQAVSIDIHSVPKKR</sequence>
<evidence type="ECO:0000313" key="3">
    <source>
        <dbReference type="EMBL" id="MDT7831663.1"/>
    </source>
</evidence>
<evidence type="ECO:0000259" key="2">
    <source>
        <dbReference type="Pfam" id="PF00535"/>
    </source>
</evidence>
<feature type="domain" description="Glycosyltransferase 2-like" evidence="2">
    <location>
        <begin position="9"/>
        <end position="170"/>
    </location>
</feature>
<name>A0ABU3LDJ1_9FLAO</name>
<dbReference type="PANTHER" id="PTHR10859:SF105">
    <property type="entry name" value="DOLICHYL-PHOSPHATE BETA-D-MANNOSYLTRANSFERASE"/>
    <property type="match status" value="1"/>
</dbReference>
<dbReference type="PANTHER" id="PTHR10859">
    <property type="entry name" value="GLYCOSYL TRANSFERASE"/>
    <property type="match status" value="1"/>
</dbReference>
<dbReference type="EMBL" id="JAVTTO010000002">
    <property type="protein sequence ID" value="MDT7831663.1"/>
    <property type="molecule type" value="Genomic_DNA"/>
</dbReference>
<accession>A0ABU3LDJ1</accession>
<dbReference type="SUPFAM" id="SSF53448">
    <property type="entry name" value="Nucleotide-diphospho-sugar transferases"/>
    <property type="match status" value="1"/>
</dbReference>
<keyword evidence="1" id="KW-1133">Transmembrane helix</keyword>
<keyword evidence="1" id="KW-0812">Transmembrane</keyword>
<organism evidence="3 4">
    <name type="scientific">Asprobacillus argus</name>
    <dbReference type="NCBI Taxonomy" id="3076534"/>
    <lineage>
        <taxon>Bacteria</taxon>
        <taxon>Pseudomonadati</taxon>
        <taxon>Bacteroidota</taxon>
        <taxon>Flavobacteriia</taxon>
        <taxon>Flavobacteriales</taxon>
        <taxon>Flavobacteriaceae</taxon>
        <taxon>Asprobacillus</taxon>
    </lineage>
</organism>
<comment type="caution">
    <text evidence="3">The sequence shown here is derived from an EMBL/GenBank/DDBJ whole genome shotgun (WGS) entry which is preliminary data.</text>
</comment>
<dbReference type="CDD" id="cd04179">
    <property type="entry name" value="DPM_DPG-synthase_like"/>
    <property type="match status" value="1"/>
</dbReference>
<dbReference type="InterPro" id="IPR029044">
    <property type="entry name" value="Nucleotide-diphossugar_trans"/>
</dbReference>
<evidence type="ECO:0000313" key="4">
    <source>
        <dbReference type="Proteomes" id="UP001257277"/>
    </source>
</evidence>
<proteinExistence type="predicted"/>
<dbReference type="Gene3D" id="3.90.550.10">
    <property type="entry name" value="Spore Coat Polysaccharide Biosynthesis Protein SpsA, Chain A"/>
    <property type="match status" value="1"/>
</dbReference>
<evidence type="ECO:0000256" key="1">
    <source>
        <dbReference type="SAM" id="Phobius"/>
    </source>
</evidence>
<dbReference type="Proteomes" id="UP001257277">
    <property type="component" value="Unassembled WGS sequence"/>
</dbReference>
<reference evidence="3 4" key="1">
    <citation type="submission" date="2023-09" db="EMBL/GenBank/DDBJ databases">
        <title>Novel taxa isolated from Blanes Bay.</title>
        <authorList>
            <person name="Rey-Velasco X."/>
            <person name="Lucena T."/>
        </authorList>
    </citation>
    <scope>NUCLEOTIDE SEQUENCE [LARGE SCALE GENOMIC DNA]</scope>
    <source>
        <strain evidence="3 4">S356</strain>
    </source>
</reference>
<keyword evidence="4" id="KW-1185">Reference proteome</keyword>
<dbReference type="RefSeq" id="WP_349240922.1">
    <property type="nucleotide sequence ID" value="NZ_JAVTTO010000002.1"/>
</dbReference>
<gene>
    <name evidence="3" type="ORF">RQM59_04685</name>
</gene>
<feature type="transmembrane region" description="Helical" evidence="1">
    <location>
        <begin position="284"/>
        <end position="304"/>
    </location>
</feature>
<keyword evidence="1" id="KW-0472">Membrane</keyword>
<dbReference type="InterPro" id="IPR001173">
    <property type="entry name" value="Glyco_trans_2-like"/>
</dbReference>
<dbReference type="Pfam" id="PF00535">
    <property type="entry name" value="Glycos_transf_2"/>
    <property type="match status" value="1"/>
</dbReference>
<feature type="transmembrane region" description="Helical" evidence="1">
    <location>
        <begin position="239"/>
        <end position="264"/>
    </location>
</feature>
<protein>
    <submittedName>
        <fullName evidence="3">Glycosyltransferase family 2 protein</fullName>
    </submittedName>
</protein>